<feature type="domain" description="Era-type G" evidence="12">
    <location>
        <begin position="145"/>
        <end position="327"/>
    </location>
</feature>
<dbReference type="Gene3D" id="3.40.50.300">
    <property type="entry name" value="P-loop containing nucleotide triphosphate hydrolases"/>
    <property type="match status" value="1"/>
</dbReference>
<dbReference type="GO" id="GO:0005525">
    <property type="term" value="F:GTP binding"/>
    <property type="evidence" value="ECO:0007669"/>
    <property type="project" value="UniProtKB-UniRule"/>
</dbReference>
<dbReference type="InterPro" id="IPR005662">
    <property type="entry name" value="GTPase_Era-like"/>
</dbReference>
<dbReference type="Gene3D" id="3.30.300.20">
    <property type="match status" value="1"/>
</dbReference>
<feature type="region of interest" description="Disordered" evidence="10">
    <location>
        <begin position="53"/>
        <end position="85"/>
    </location>
</feature>
<gene>
    <name evidence="13" type="ORF">LUZ62_089279</name>
</gene>
<dbReference type="PANTHER" id="PTHR42698">
    <property type="entry name" value="GTPASE ERA"/>
    <property type="match status" value="1"/>
</dbReference>
<dbReference type="PANTHER" id="PTHR42698:SF1">
    <property type="entry name" value="GTPASE ERA, MITOCHONDRIAL"/>
    <property type="match status" value="1"/>
</dbReference>
<dbReference type="AlphaFoldDB" id="A0AAV8CGB7"/>
<dbReference type="SUPFAM" id="SSF52540">
    <property type="entry name" value="P-loop containing nucleoside triphosphate hydrolases"/>
    <property type="match status" value="1"/>
</dbReference>
<protein>
    <recommendedName>
        <fullName evidence="6">GTP-binding protein ERG</fullName>
    </recommendedName>
</protein>
<keyword evidence="14" id="KW-1185">Reference proteome</keyword>
<dbReference type="InterPro" id="IPR030388">
    <property type="entry name" value="G_ERA_dom"/>
</dbReference>
<evidence type="ECO:0000313" key="14">
    <source>
        <dbReference type="Proteomes" id="UP001140206"/>
    </source>
</evidence>
<dbReference type="GO" id="GO:0019843">
    <property type="term" value="F:rRNA binding"/>
    <property type="evidence" value="ECO:0007669"/>
    <property type="project" value="TreeGrafter"/>
</dbReference>
<keyword evidence="2 8" id="KW-0547">Nucleotide-binding</keyword>
<feature type="domain" description="KH type-2" evidence="11">
    <location>
        <begin position="355"/>
        <end position="432"/>
    </location>
</feature>
<dbReference type="InterPro" id="IPR004044">
    <property type="entry name" value="KH_dom_type_2"/>
</dbReference>
<evidence type="ECO:0000313" key="13">
    <source>
        <dbReference type="EMBL" id="KAJ4754874.1"/>
    </source>
</evidence>
<comment type="similarity">
    <text evidence="1 8 9">Belongs to the TRAFAC class TrmE-Era-EngA-EngB-Septin-like GTPase superfamily. Era GTPase family.</text>
</comment>
<dbReference type="GO" id="GO:0000028">
    <property type="term" value="P:ribosomal small subunit assembly"/>
    <property type="evidence" value="ECO:0007669"/>
    <property type="project" value="TreeGrafter"/>
</dbReference>
<dbReference type="NCBIfam" id="TIGR00436">
    <property type="entry name" value="era"/>
    <property type="match status" value="1"/>
</dbReference>
<evidence type="ECO:0000256" key="9">
    <source>
        <dbReference type="RuleBase" id="RU003761"/>
    </source>
</evidence>
<evidence type="ECO:0000256" key="3">
    <source>
        <dbReference type="ARBA" id="ARBA00022884"/>
    </source>
</evidence>
<organism evidence="13 14">
    <name type="scientific">Rhynchospora pubera</name>
    <dbReference type="NCBI Taxonomy" id="906938"/>
    <lineage>
        <taxon>Eukaryota</taxon>
        <taxon>Viridiplantae</taxon>
        <taxon>Streptophyta</taxon>
        <taxon>Embryophyta</taxon>
        <taxon>Tracheophyta</taxon>
        <taxon>Spermatophyta</taxon>
        <taxon>Magnoliopsida</taxon>
        <taxon>Liliopsida</taxon>
        <taxon>Poales</taxon>
        <taxon>Cyperaceae</taxon>
        <taxon>Cyperoideae</taxon>
        <taxon>Rhynchosporeae</taxon>
        <taxon>Rhynchospora</taxon>
    </lineage>
</organism>
<evidence type="ECO:0000256" key="7">
    <source>
        <dbReference type="PROSITE-ProRule" id="PRU00118"/>
    </source>
</evidence>
<dbReference type="InterPro" id="IPR005225">
    <property type="entry name" value="Small_GTP-bd"/>
</dbReference>
<sequence>MRASFRALRLTSAATSSHIQPFFSLPLRLTSAATSSHIQPFFSLPLRLFSAETASDSDSPSNPDFDSSDYTLPSSPSQPNPRLDPYYRARADEALFGKKMQSPLQEEEERERATRLARSLLEAALEPPDDVAVGEDMVVREEDQMSLSAGIIGAPNAGKSSLTNFMVGTKVAAVSRKTNTTTHEILGVMTKGNTQICFFDTPGLMIGHHGYPAATDVRVRVESAWNTINLYDILIVIFDVHRHLTTRDRRVIQLIRLLGKEKQPEKKRILCMNKVDLVTDKKDLLKVAKEFNDLPGYDRYFMISGLKGAGVKDLEQYLMDQAVKRPWEEEPKVMTEEVMKNISLEVVRERMLDHIHQEIPYVIEHKLMGWKELRDGSIRIEQHFITQKQSQRQILVGKNGSKIGRIGIEANQELRSIFKRDVHLILQVRVAKRKGA</sequence>
<dbReference type="CDD" id="cd22534">
    <property type="entry name" value="KH-II_Era"/>
    <property type="match status" value="1"/>
</dbReference>
<dbReference type="PROSITE" id="PS50823">
    <property type="entry name" value="KH_TYPE_2"/>
    <property type="match status" value="1"/>
</dbReference>
<evidence type="ECO:0000256" key="10">
    <source>
        <dbReference type="SAM" id="MobiDB-lite"/>
    </source>
</evidence>
<feature type="compositionally biased region" description="Low complexity" evidence="10">
    <location>
        <begin position="56"/>
        <end position="69"/>
    </location>
</feature>
<dbReference type="Pfam" id="PF01926">
    <property type="entry name" value="MMR_HSR1"/>
    <property type="match status" value="1"/>
</dbReference>
<proteinExistence type="inferred from homology"/>
<evidence type="ECO:0000256" key="4">
    <source>
        <dbReference type="ARBA" id="ARBA00023134"/>
    </source>
</evidence>
<dbReference type="FunFam" id="3.30.300.20:FF:000017">
    <property type="entry name" value="GTP-binding protein ERG"/>
    <property type="match status" value="1"/>
</dbReference>
<dbReference type="NCBIfam" id="TIGR00231">
    <property type="entry name" value="small_GTP"/>
    <property type="match status" value="1"/>
</dbReference>
<evidence type="ECO:0000256" key="6">
    <source>
        <dbReference type="ARBA" id="ARBA00070040"/>
    </source>
</evidence>
<dbReference type="FunFam" id="3.40.50.300:FF:001190">
    <property type="entry name" value="GTP-binding protein ERG"/>
    <property type="match status" value="1"/>
</dbReference>
<evidence type="ECO:0000256" key="8">
    <source>
        <dbReference type="PROSITE-ProRule" id="PRU01050"/>
    </source>
</evidence>
<reference evidence="13" key="1">
    <citation type="submission" date="2022-08" db="EMBL/GenBank/DDBJ databases">
        <authorList>
            <person name="Marques A."/>
        </authorList>
    </citation>
    <scope>NUCLEOTIDE SEQUENCE</scope>
    <source>
        <strain evidence="13">RhyPub2mFocal</strain>
        <tissue evidence="13">Leaves</tissue>
    </source>
</reference>
<dbReference type="CDD" id="cd04163">
    <property type="entry name" value="Era"/>
    <property type="match status" value="1"/>
</dbReference>
<dbReference type="PROSITE" id="PS51713">
    <property type="entry name" value="G_ERA"/>
    <property type="match status" value="1"/>
</dbReference>
<dbReference type="SUPFAM" id="SSF54814">
    <property type="entry name" value="Prokaryotic type KH domain (KH-domain type II)"/>
    <property type="match status" value="1"/>
</dbReference>
<feature type="region of interest" description="G4" evidence="8">
    <location>
        <begin position="273"/>
        <end position="276"/>
    </location>
</feature>
<dbReference type="InterPro" id="IPR015946">
    <property type="entry name" value="KH_dom-like_a/b"/>
</dbReference>
<dbReference type="EMBL" id="JAMFTS010000005">
    <property type="protein sequence ID" value="KAJ4754874.1"/>
    <property type="molecule type" value="Genomic_DNA"/>
</dbReference>
<dbReference type="HAMAP" id="MF_00367">
    <property type="entry name" value="GTPase_Era"/>
    <property type="match status" value="1"/>
</dbReference>
<evidence type="ECO:0000259" key="11">
    <source>
        <dbReference type="PROSITE" id="PS50823"/>
    </source>
</evidence>
<evidence type="ECO:0000256" key="1">
    <source>
        <dbReference type="ARBA" id="ARBA00007921"/>
    </source>
</evidence>
<dbReference type="InterPro" id="IPR009019">
    <property type="entry name" value="KH_sf_prok-type"/>
</dbReference>
<name>A0AAV8CGB7_9POAL</name>
<dbReference type="Proteomes" id="UP001140206">
    <property type="component" value="Chromosome 5"/>
</dbReference>
<feature type="region of interest" description="G1" evidence="8">
    <location>
        <begin position="153"/>
        <end position="160"/>
    </location>
</feature>
<comment type="function">
    <text evidence="5">Has a crucial role in plant growth and development, possibly by influencing mitochondrial division.</text>
</comment>
<keyword evidence="3 7" id="KW-0694">RNA-binding</keyword>
<evidence type="ECO:0000259" key="12">
    <source>
        <dbReference type="PROSITE" id="PS51713"/>
    </source>
</evidence>
<dbReference type="GO" id="GO:0043024">
    <property type="term" value="F:ribosomal small subunit binding"/>
    <property type="evidence" value="ECO:0007669"/>
    <property type="project" value="TreeGrafter"/>
</dbReference>
<evidence type="ECO:0000256" key="2">
    <source>
        <dbReference type="ARBA" id="ARBA00022741"/>
    </source>
</evidence>
<keyword evidence="4 8" id="KW-0342">GTP-binding</keyword>
<accession>A0AAV8CGB7</accession>
<dbReference type="Pfam" id="PF07650">
    <property type="entry name" value="KH_2"/>
    <property type="match status" value="1"/>
</dbReference>
<feature type="region of interest" description="G2" evidence="8">
    <location>
        <begin position="179"/>
        <end position="183"/>
    </location>
</feature>
<dbReference type="InterPro" id="IPR006073">
    <property type="entry name" value="GTP-bd"/>
</dbReference>
<feature type="region of interest" description="G3" evidence="8">
    <location>
        <begin position="200"/>
        <end position="203"/>
    </location>
</feature>
<evidence type="ECO:0000256" key="5">
    <source>
        <dbReference type="ARBA" id="ARBA00053141"/>
    </source>
</evidence>
<feature type="region of interest" description="G5" evidence="8">
    <location>
        <begin position="303"/>
        <end position="305"/>
    </location>
</feature>
<dbReference type="InterPro" id="IPR027417">
    <property type="entry name" value="P-loop_NTPase"/>
</dbReference>
<comment type="caution">
    <text evidence="13">The sequence shown here is derived from an EMBL/GenBank/DDBJ whole genome shotgun (WGS) entry which is preliminary data.</text>
</comment>